<dbReference type="Pfam" id="PF01565">
    <property type="entry name" value="FAD_binding_4"/>
    <property type="match status" value="1"/>
</dbReference>
<evidence type="ECO:0000313" key="2">
    <source>
        <dbReference type="EMBL" id="SVC16438.1"/>
    </source>
</evidence>
<reference evidence="2" key="1">
    <citation type="submission" date="2018-05" db="EMBL/GenBank/DDBJ databases">
        <authorList>
            <person name="Lanie J.A."/>
            <person name="Ng W.-L."/>
            <person name="Kazmierczak K.M."/>
            <person name="Andrzejewski T.M."/>
            <person name="Davidsen T.M."/>
            <person name="Wayne K.J."/>
            <person name="Tettelin H."/>
            <person name="Glass J.I."/>
            <person name="Rusch D."/>
            <person name="Podicherti R."/>
            <person name="Tsui H.-C.T."/>
            <person name="Winkler M.E."/>
        </authorList>
    </citation>
    <scope>NUCLEOTIDE SEQUENCE</scope>
</reference>
<dbReference type="AlphaFoldDB" id="A0A382JX18"/>
<dbReference type="Gene3D" id="3.30.465.10">
    <property type="match status" value="1"/>
</dbReference>
<dbReference type="InterPro" id="IPR016167">
    <property type="entry name" value="FAD-bd_PCMH_sub1"/>
</dbReference>
<organism evidence="2">
    <name type="scientific">marine metagenome</name>
    <dbReference type="NCBI Taxonomy" id="408172"/>
    <lineage>
        <taxon>unclassified sequences</taxon>
        <taxon>metagenomes</taxon>
        <taxon>ecological metagenomes</taxon>
    </lineage>
</organism>
<proteinExistence type="predicted"/>
<dbReference type="InterPro" id="IPR051914">
    <property type="entry name" value="FAD-linked_OxidoTrans_Type4"/>
</dbReference>
<name>A0A382JX18_9ZZZZ</name>
<accession>A0A382JX18</accession>
<dbReference type="InterPro" id="IPR016166">
    <property type="entry name" value="FAD-bd_PCMH"/>
</dbReference>
<dbReference type="InterPro" id="IPR036318">
    <property type="entry name" value="FAD-bd_PCMH-like_sf"/>
</dbReference>
<dbReference type="PROSITE" id="PS51387">
    <property type="entry name" value="FAD_PCMH"/>
    <property type="match status" value="1"/>
</dbReference>
<gene>
    <name evidence="2" type="ORF">METZ01_LOCUS269292</name>
</gene>
<dbReference type="InterPro" id="IPR006094">
    <property type="entry name" value="Oxid_FAD_bind_N"/>
</dbReference>
<feature type="non-terminal residue" evidence="2">
    <location>
        <position position="299"/>
    </location>
</feature>
<evidence type="ECO:0000259" key="1">
    <source>
        <dbReference type="PROSITE" id="PS51387"/>
    </source>
</evidence>
<dbReference type="InterPro" id="IPR016169">
    <property type="entry name" value="FAD-bd_PCMH_sub2"/>
</dbReference>
<dbReference type="Gene3D" id="3.30.43.10">
    <property type="entry name" value="Uridine Diphospho-n-acetylenolpyruvylglucosamine Reductase, domain 2"/>
    <property type="match status" value="1"/>
</dbReference>
<dbReference type="PANTHER" id="PTHR42934">
    <property type="entry name" value="GLYCOLATE OXIDASE SUBUNIT GLCD"/>
    <property type="match status" value="1"/>
</dbReference>
<feature type="domain" description="FAD-binding PCMH-type" evidence="1">
    <location>
        <begin position="62"/>
        <end position="280"/>
    </location>
</feature>
<dbReference type="SUPFAM" id="SSF56176">
    <property type="entry name" value="FAD-binding/transporter-associated domain-like"/>
    <property type="match status" value="1"/>
</dbReference>
<protein>
    <recommendedName>
        <fullName evidence="1">FAD-binding PCMH-type domain-containing protein</fullName>
    </recommendedName>
</protein>
<dbReference type="EMBL" id="UINC01076866">
    <property type="protein sequence ID" value="SVC16438.1"/>
    <property type="molecule type" value="Genomic_DNA"/>
</dbReference>
<dbReference type="GO" id="GO:0071949">
    <property type="term" value="F:FAD binding"/>
    <property type="evidence" value="ECO:0007669"/>
    <property type="project" value="InterPro"/>
</dbReference>
<dbReference type="PANTHER" id="PTHR42934:SF2">
    <property type="entry name" value="GLYCOLATE OXIDASE SUBUNIT GLCD"/>
    <property type="match status" value="1"/>
</dbReference>
<sequence length="299" mass="32999">MSKHKIPILSIISDEPLKKITALAENNPELIDLVEFLFSEFQIDCTTDQEIIQGFDRDSSNIEGRADALSRPVNEYECALILASCQMAAIPLTISAGRTNLTGSATPKGGLILSIEKMTTPPIKVDMKTQTLTTPVGIYLEEMRKEALKQSNNKLHYPVDPTSREDAMVGGTLSCNASGFIPGPAGTTRYWTDSLDFLIPDGYKISCKRGEYISTNGEFILEFPDDTRILKIPSYPWPDIKNASGPYSNEKGKIDLVDLIVGSEGLFGLITSVTFRLKEMPNEFLDLFFTLTSELNAVK</sequence>